<evidence type="ECO:0000313" key="2">
    <source>
        <dbReference type="EMBL" id="PVE54019.1"/>
    </source>
</evidence>
<feature type="region of interest" description="Disordered" evidence="1">
    <location>
        <begin position="181"/>
        <end position="208"/>
    </location>
</feature>
<comment type="caution">
    <text evidence="2">The sequence shown here is derived from an EMBL/GenBank/DDBJ whole genome shotgun (WGS) entry which is preliminary data.</text>
</comment>
<organism evidence="2 3">
    <name type="scientific">Rhizobium rhizogenes</name>
    <name type="common">Agrobacterium rhizogenes</name>
    <dbReference type="NCBI Taxonomy" id="359"/>
    <lineage>
        <taxon>Bacteria</taxon>
        <taxon>Pseudomonadati</taxon>
        <taxon>Pseudomonadota</taxon>
        <taxon>Alphaproteobacteria</taxon>
        <taxon>Hyphomicrobiales</taxon>
        <taxon>Rhizobiaceae</taxon>
        <taxon>Rhizobium/Agrobacterium group</taxon>
        <taxon>Rhizobium</taxon>
    </lineage>
</organism>
<sequence length="263" mass="29526">MASKLPSMTNERRSNSAKKKSDNPKNTASKPTLTLTQQIINLHDSFQKQKKAHRKSVRSDIVKAVDIGLELRKNKNEWENFCENAWKEGAPKVNQIDHAVRYAIKYMVGPGKSAQKKASFYYNAVAMAVENGLKGKELKKLMKDKSLKKLAQEYALHKKNASADKVESAFAPAKLPTKKVESKKAIHTDKVKSRPKEEPVLSDGREEKLKGDGHEWRTILRFEKASDRLTNIKVGQTVRIQAIVRSAGPTLILAVKKAKVKTV</sequence>
<feature type="compositionally biased region" description="Polar residues" evidence="1">
    <location>
        <begin position="24"/>
        <end position="33"/>
    </location>
</feature>
<feature type="compositionally biased region" description="Basic and acidic residues" evidence="1">
    <location>
        <begin position="10"/>
        <end position="23"/>
    </location>
</feature>
<dbReference type="RefSeq" id="WP_112955711.1">
    <property type="nucleotide sequence ID" value="NZ_QDFR01000003.1"/>
</dbReference>
<evidence type="ECO:0000256" key="1">
    <source>
        <dbReference type="SAM" id="MobiDB-lite"/>
    </source>
</evidence>
<protein>
    <submittedName>
        <fullName evidence="2">Uncharacterized protein</fullName>
    </submittedName>
</protein>
<dbReference type="EMBL" id="QDFR01000003">
    <property type="protein sequence ID" value="PVE54019.1"/>
    <property type="molecule type" value="Genomic_DNA"/>
</dbReference>
<accession>A0AA92C3B3</accession>
<proteinExistence type="predicted"/>
<reference evidence="2 3" key="1">
    <citation type="submission" date="2018-04" db="EMBL/GenBank/DDBJ databases">
        <authorList>
            <person name="Hagen T."/>
        </authorList>
    </citation>
    <scope>NUCLEOTIDE SEQUENCE [LARGE SCALE GENOMIC DNA]</scope>
    <source>
        <strain evidence="2 3">TPD7009</strain>
    </source>
</reference>
<dbReference type="AlphaFoldDB" id="A0AA92C3B3"/>
<dbReference type="Proteomes" id="UP000244335">
    <property type="component" value="Unassembled WGS sequence"/>
</dbReference>
<evidence type="ECO:0000313" key="3">
    <source>
        <dbReference type="Proteomes" id="UP000244335"/>
    </source>
</evidence>
<name>A0AA92C3B3_RHIRH</name>
<gene>
    <name evidence="2" type="ORF">DC430_12275</name>
</gene>
<feature type="region of interest" description="Disordered" evidence="1">
    <location>
        <begin position="1"/>
        <end position="33"/>
    </location>
</feature>